<dbReference type="PROSITE" id="PS00061">
    <property type="entry name" value="ADH_SHORT"/>
    <property type="match status" value="1"/>
</dbReference>
<feature type="domain" description="Ketoreductase" evidence="2">
    <location>
        <begin position="12"/>
        <end position="192"/>
    </location>
</feature>
<dbReference type="Pfam" id="PF13561">
    <property type="entry name" value="adh_short_C2"/>
    <property type="match status" value="1"/>
</dbReference>
<comment type="similarity">
    <text evidence="1">Belongs to the short-chain dehydrogenases/reductases (SDR) family.</text>
</comment>
<dbReference type="InterPro" id="IPR050259">
    <property type="entry name" value="SDR"/>
</dbReference>
<dbReference type="InterPro" id="IPR002347">
    <property type="entry name" value="SDR_fam"/>
</dbReference>
<dbReference type="CDD" id="cd05233">
    <property type="entry name" value="SDR_c"/>
    <property type="match status" value="1"/>
</dbReference>
<dbReference type="PRINTS" id="PR00080">
    <property type="entry name" value="SDRFAMILY"/>
</dbReference>
<dbReference type="Gene3D" id="3.40.50.720">
    <property type="entry name" value="NAD(P)-binding Rossmann-like Domain"/>
    <property type="match status" value="1"/>
</dbReference>
<accession>A0A653B046</accession>
<dbReference type="InterPro" id="IPR020904">
    <property type="entry name" value="Sc_DH/Rdtase_CS"/>
</dbReference>
<name>A0A653B046_ECTOL</name>
<reference evidence="3" key="1">
    <citation type="submission" date="2018-11" db="EMBL/GenBank/DDBJ databases">
        <authorList>
            <consortium name="Genoscope - CEA"/>
            <person name="William W."/>
        </authorList>
    </citation>
    <scope>NUCLEOTIDE SEQUENCE [LARGE SCALE GENOMIC DNA]</scope>
    <source>
        <strain evidence="3">T9AD</strain>
    </source>
</reference>
<proteinExistence type="inferred from homology"/>
<evidence type="ECO:0000256" key="1">
    <source>
        <dbReference type="ARBA" id="ARBA00006484"/>
    </source>
</evidence>
<dbReference type="SMART" id="SM00822">
    <property type="entry name" value="PKS_KR"/>
    <property type="match status" value="1"/>
</dbReference>
<organism evidence="3">
    <name type="scientific">Ectopseudomonas oleovorans</name>
    <name type="common">Pseudomonas oleovorans</name>
    <dbReference type="NCBI Taxonomy" id="301"/>
    <lineage>
        <taxon>Bacteria</taxon>
        <taxon>Pseudomonadati</taxon>
        <taxon>Pseudomonadota</taxon>
        <taxon>Gammaproteobacteria</taxon>
        <taxon>Pseudomonadales</taxon>
        <taxon>Pseudomonadaceae</taxon>
        <taxon>Ectopseudomonas</taxon>
    </lineage>
</organism>
<dbReference type="AlphaFoldDB" id="A0A653B046"/>
<dbReference type="OrthoDB" id="9806974at2"/>
<dbReference type="PANTHER" id="PTHR42879">
    <property type="entry name" value="3-OXOACYL-(ACYL-CARRIER-PROTEIN) REDUCTASE"/>
    <property type="match status" value="1"/>
</dbReference>
<gene>
    <name evidence="3" type="ORF">POT9AD_0616</name>
</gene>
<evidence type="ECO:0000259" key="2">
    <source>
        <dbReference type="SMART" id="SM00822"/>
    </source>
</evidence>
<protein>
    <submittedName>
        <fullName evidence="3">Short-chain dehydrogenase</fullName>
    </submittedName>
</protein>
<dbReference type="EMBL" id="LR130779">
    <property type="protein sequence ID" value="VDN61607.1"/>
    <property type="molecule type" value="Genomic_DNA"/>
</dbReference>
<dbReference type="InterPro" id="IPR057326">
    <property type="entry name" value="KR_dom"/>
</dbReference>
<dbReference type="GO" id="GO:0032787">
    <property type="term" value="P:monocarboxylic acid metabolic process"/>
    <property type="evidence" value="ECO:0007669"/>
    <property type="project" value="UniProtKB-ARBA"/>
</dbReference>
<dbReference type="SUPFAM" id="SSF51735">
    <property type="entry name" value="NAD(P)-binding Rossmann-fold domains"/>
    <property type="match status" value="1"/>
</dbReference>
<dbReference type="InterPro" id="IPR036291">
    <property type="entry name" value="NAD(P)-bd_dom_sf"/>
</dbReference>
<dbReference type="PRINTS" id="PR00081">
    <property type="entry name" value="GDHRDH"/>
</dbReference>
<sequence>MSSTHAPAALTSPVIVTGAASGIGLACAELLAEAGRPVALWDLQVDKAIVEAVRISEATGVATTSLGVDVADLGQVSRAINQSRAALGTIGGLVHAAGVPGTCPLEQLSPAAWAQVMDINLRCWPFMIQALLEDFKASKGAACVGIASINATLGNAFNPTYSASKAGMLGLNRALADELARFGIRINAVSPGQIMTQMIADAIAAAPTGLKERFESRILLGRLGQPREVATAVRFLLSSEASYITGAELVVDGGNISSQR</sequence>
<dbReference type="PANTHER" id="PTHR42879:SF2">
    <property type="entry name" value="3-OXOACYL-[ACYL-CARRIER-PROTEIN] REDUCTASE FABG"/>
    <property type="match status" value="1"/>
</dbReference>
<evidence type="ECO:0000313" key="3">
    <source>
        <dbReference type="EMBL" id="VDN61607.1"/>
    </source>
</evidence>
<dbReference type="FunFam" id="3.40.50.720:FF:000084">
    <property type="entry name" value="Short-chain dehydrogenase reductase"/>
    <property type="match status" value="1"/>
</dbReference>